<accession>A0A2Z3HTZ1</accession>
<dbReference type="SUPFAM" id="SSF82657">
    <property type="entry name" value="BolA-like"/>
    <property type="match status" value="1"/>
</dbReference>
<dbReference type="InterPro" id="IPR036065">
    <property type="entry name" value="BolA-like_sf"/>
</dbReference>
<evidence type="ECO:0000313" key="4">
    <source>
        <dbReference type="Proteomes" id="UP000247763"/>
    </source>
</evidence>
<gene>
    <name evidence="3" type="ORF">HYN04_02905</name>
</gene>
<name>A0A2Z3HTZ1_9CAUL</name>
<evidence type="ECO:0000313" key="3">
    <source>
        <dbReference type="EMBL" id="AWM76800.1"/>
    </source>
</evidence>
<dbReference type="PANTHER" id="PTHR46230:SF7">
    <property type="entry name" value="BOLA-LIKE PROTEIN 1"/>
    <property type="match status" value="1"/>
</dbReference>
<dbReference type="OrthoDB" id="9811118at2"/>
<comment type="similarity">
    <text evidence="1">Belongs to the BolA/IbaG family.</text>
</comment>
<dbReference type="GO" id="GO:0016226">
    <property type="term" value="P:iron-sulfur cluster assembly"/>
    <property type="evidence" value="ECO:0007669"/>
    <property type="project" value="TreeGrafter"/>
</dbReference>
<evidence type="ECO:0000256" key="2">
    <source>
        <dbReference type="SAM" id="MobiDB-lite"/>
    </source>
</evidence>
<dbReference type="KEGG" id="phb:HYN04_02905"/>
<protein>
    <submittedName>
        <fullName evidence="3">BolA family transcriptional regulator</fullName>
    </submittedName>
</protein>
<dbReference type="PIRSF" id="PIRSF003113">
    <property type="entry name" value="BolA"/>
    <property type="match status" value="1"/>
</dbReference>
<keyword evidence="4" id="KW-1185">Reference proteome</keyword>
<dbReference type="Pfam" id="PF01722">
    <property type="entry name" value="BolA"/>
    <property type="match status" value="1"/>
</dbReference>
<dbReference type="Gene3D" id="3.30.300.90">
    <property type="entry name" value="BolA-like"/>
    <property type="match status" value="1"/>
</dbReference>
<reference evidence="4" key="1">
    <citation type="submission" date="2018-05" db="EMBL/GenBank/DDBJ databases">
        <title>Genome sequencing of Phenylobacterium sp. HYN0004.</title>
        <authorList>
            <person name="Yi H."/>
            <person name="Baek C."/>
        </authorList>
    </citation>
    <scope>NUCLEOTIDE SEQUENCE [LARGE SCALE GENOMIC DNA]</scope>
    <source>
        <strain evidence="4">HYN0004</strain>
    </source>
</reference>
<organism evidence="3 4">
    <name type="scientific">Phenylobacterium parvum</name>
    <dbReference type="NCBI Taxonomy" id="2201350"/>
    <lineage>
        <taxon>Bacteria</taxon>
        <taxon>Pseudomonadati</taxon>
        <taxon>Pseudomonadota</taxon>
        <taxon>Alphaproteobacteria</taxon>
        <taxon>Caulobacterales</taxon>
        <taxon>Caulobacteraceae</taxon>
        <taxon>Phenylobacterium</taxon>
    </lineage>
</organism>
<dbReference type="EMBL" id="CP029479">
    <property type="protein sequence ID" value="AWM76800.1"/>
    <property type="molecule type" value="Genomic_DNA"/>
</dbReference>
<dbReference type="PANTHER" id="PTHR46230">
    <property type="match status" value="1"/>
</dbReference>
<dbReference type="InterPro" id="IPR002634">
    <property type="entry name" value="BolA"/>
</dbReference>
<dbReference type="AlphaFoldDB" id="A0A2Z3HTZ1"/>
<feature type="region of interest" description="Disordered" evidence="2">
    <location>
        <begin position="23"/>
        <end position="42"/>
    </location>
</feature>
<evidence type="ECO:0000256" key="1">
    <source>
        <dbReference type="RuleBase" id="RU003860"/>
    </source>
</evidence>
<dbReference type="RefSeq" id="WP_110449369.1">
    <property type="nucleotide sequence ID" value="NZ_CP029479.1"/>
</dbReference>
<dbReference type="Proteomes" id="UP000247763">
    <property type="component" value="Chromosome"/>
</dbReference>
<sequence>MGRIAGTLREKLSVAFAPEELEVEDDSARHAGHAGATPGGESHFNIRIRSAAFAGQSRVTRQRMVYRVLAEELAGPVHALSLTALAPDEAR</sequence>
<proteinExistence type="inferred from homology"/>